<accession>A0A9X3SGT6</accession>
<reference evidence="2" key="1">
    <citation type="submission" date="2021-10" db="EMBL/GenBank/DDBJ databases">
        <title>Streptomonospora sp. nov., isolated from mangrove soil.</title>
        <authorList>
            <person name="Chen X."/>
            <person name="Ge X."/>
            <person name="Liu W."/>
        </authorList>
    </citation>
    <scope>NUCLEOTIDE SEQUENCE</scope>
    <source>
        <strain evidence="2">S1-112</strain>
    </source>
</reference>
<proteinExistence type="predicted"/>
<evidence type="ECO:0000313" key="3">
    <source>
        <dbReference type="Proteomes" id="UP001140076"/>
    </source>
</evidence>
<dbReference type="EMBL" id="JAJAQC010000053">
    <property type="protein sequence ID" value="MDA0567297.1"/>
    <property type="molecule type" value="Genomic_DNA"/>
</dbReference>
<organism evidence="2 3">
    <name type="scientific">Streptomonospora mangrovi</name>
    <dbReference type="NCBI Taxonomy" id="2883123"/>
    <lineage>
        <taxon>Bacteria</taxon>
        <taxon>Bacillati</taxon>
        <taxon>Actinomycetota</taxon>
        <taxon>Actinomycetes</taxon>
        <taxon>Streptosporangiales</taxon>
        <taxon>Nocardiopsidaceae</taxon>
        <taxon>Streptomonospora</taxon>
    </lineage>
</organism>
<evidence type="ECO:0000256" key="1">
    <source>
        <dbReference type="SAM" id="MobiDB-lite"/>
    </source>
</evidence>
<dbReference type="Proteomes" id="UP001140076">
    <property type="component" value="Unassembled WGS sequence"/>
</dbReference>
<dbReference type="InterPro" id="IPR043740">
    <property type="entry name" value="DUF5685"/>
</dbReference>
<dbReference type="Pfam" id="PF18937">
    <property type="entry name" value="DUF5685"/>
    <property type="match status" value="1"/>
</dbReference>
<feature type="compositionally biased region" description="Basic residues" evidence="1">
    <location>
        <begin position="293"/>
        <end position="307"/>
    </location>
</feature>
<gene>
    <name evidence="2" type="ORF">LG943_23685</name>
</gene>
<sequence length="469" mass="48253">MFGILRPCRHTLPGDLARDWMSHMCGLCLALRDDHGQLARVATNYDGLVISVLTSAQAPRAAMRAAGPCPLRGMRRADVAEGEGARLAASVSLLLAAAKVDDHVGDGDGAYARPPVRAVARRVAGRWQRQARSSGSGLGFDGGALVAALERQAEAESAAESSGAILTATGPTEFATGEAFAHTAVLAGRPGNEAPLREAGRLFGRIAHLLDAVEDQEEDRASGAWNPITATGTGAAEVRRLCDDAVLGVRLALEEAEFTDDRLVHALLVDELARSVARTFARAGHPGGGHPHGPGHGHGHGPGHAHAHGAPGAGYIGGDGHIHGQPQDPWGNGEGPGHPHGHGHGGPGDAHGGGAQGGGSGGGGRGGRGGGRRRRRRGDHDQGGCVCCCNCETPKIKRPPQPRGLLAGCAVALFMCCTCQQCCRDPHPGPWSGKPEEAWCDGCADVCEGCGECCRCCNVCEDCDCGCDC</sequence>
<feature type="compositionally biased region" description="Gly residues" evidence="1">
    <location>
        <begin position="332"/>
        <end position="369"/>
    </location>
</feature>
<comment type="caution">
    <text evidence="2">The sequence shown here is derived from an EMBL/GenBank/DDBJ whole genome shotgun (WGS) entry which is preliminary data.</text>
</comment>
<dbReference type="AlphaFoldDB" id="A0A9X3SGT6"/>
<feature type="region of interest" description="Disordered" evidence="1">
    <location>
        <begin position="281"/>
        <end position="382"/>
    </location>
</feature>
<evidence type="ECO:0000313" key="2">
    <source>
        <dbReference type="EMBL" id="MDA0567297.1"/>
    </source>
</evidence>
<keyword evidence="3" id="KW-1185">Reference proteome</keyword>
<protein>
    <submittedName>
        <fullName evidence="2">DUF5685 family protein</fullName>
    </submittedName>
</protein>
<dbReference type="RefSeq" id="WP_270074544.1">
    <property type="nucleotide sequence ID" value="NZ_JAJAQC010000053.1"/>
</dbReference>
<name>A0A9X3SGT6_9ACTN</name>